<dbReference type="GO" id="GO:0005345">
    <property type="term" value="F:purine nucleobase transmembrane transporter activity"/>
    <property type="evidence" value="ECO:0007669"/>
    <property type="project" value="TreeGrafter"/>
</dbReference>
<dbReference type="InterPro" id="IPR045018">
    <property type="entry name" value="Azg-like"/>
</dbReference>
<evidence type="ECO:0000256" key="8">
    <source>
        <dbReference type="PIRNR" id="PIRNR005353"/>
    </source>
</evidence>
<feature type="transmembrane region" description="Helical" evidence="9">
    <location>
        <begin position="401"/>
        <end position="427"/>
    </location>
</feature>
<feature type="transmembrane region" description="Helical" evidence="9">
    <location>
        <begin position="342"/>
        <end position="363"/>
    </location>
</feature>
<dbReference type="RefSeq" id="WP_007780901.1">
    <property type="nucleotide sequence ID" value="NZ_CM001441.1"/>
</dbReference>
<dbReference type="PANTHER" id="PTHR43337">
    <property type="entry name" value="XANTHINE/URACIL PERMEASE C887.17-RELATED"/>
    <property type="match status" value="1"/>
</dbReference>
<keyword evidence="7 8" id="KW-0472">Membrane</keyword>
<evidence type="ECO:0000313" key="11">
    <source>
        <dbReference type="Proteomes" id="UP000005104"/>
    </source>
</evidence>
<accession>H5Y2C6</accession>
<keyword evidence="3 8" id="KW-0813">Transport</keyword>
<feature type="transmembrane region" description="Helical" evidence="9">
    <location>
        <begin position="439"/>
        <end position="457"/>
    </location>
</feature>
<keyword evidence="6 8" id="KW-1133">Transmembrane helix</keyword>
<dbReference type="HOGENOM" id="CLU_024508_0_1_9"/>
<evidence type="ECO:0000256" key="3">
    <source>
        <dbReference type="ARBA" id="ARBA00022448"/>
    </source>
</evidence>
<comment type="similarity">
    <text evidence="2 8">Belongs to the nucleobase:cation symporter-2 (NCS2) (TC 2.A.40) family. Azg-like subfamily.</text>
</comment>
<reference evidence="10 11" key="1">
    <citation type="submission" date="2011-11" db="EMBL/GenBank/DDBJ databases">
        <title>The Noncontiguous Finished genome of Desulfosporosinus youngiae DSM 17734.</title>
        <authorList>
            <consortium name="US DOE Joint Genome Institute (JGI-PGF)"/>
            <person name="Lucas S."/>
            <person name="Han J."/>
            <person name="Lapidus A."/>
            <person name="Cheng J.-F."/>
            <person name="Goodwin L."/>
            <person name="Pitluck S."/>
            <person name="Peters L."/>
            <person name="Ovchinnikova G."/>
            <person name="Lu M."/>
            <person name="Land M.L."/>
            <person name="Hauser L."/>
            <person name="Pester M."/>
            <person name="Spring S."/>
            <person name="Ollivier B."/>
            <person name="Rattei T."/>
            <person name="Klenk H.-P."/>
            <person name="Wagner M."/>
            <person name="Loy A."/>
            <person name="Woyke T.J."/>
        </authorList>
    </citation>
    <scope>NUCLEOTIDE SEQUENCE [LARGE SCALE GENOMIC DNA]</scope>
    <source>
        <strain evidence="10 11">DSM 17734</strain>
    </source>
</reference>
<dbReference type="STRING" id="768710.DesyoDRAFT_1310"/>
<evidence type="ECO:0000256" key="1">
    <source>
        <dbReference type="ARBA" id="ARBA00004651"/>
    </source>
</evidence>
<dbReference type="GO" id="GO:0005886">
    <property type="term" value="C:plasma membrane"/>
    <property type="evidence" value="ECO:0007669"/>
    <property type="project" value="UniProtKB-SubCell"/>
</dbReference>
<evidence type="ECO:0000256" key="4">
    <source>
        <dbReference type="ARBA" id="ARBA00022475"/>
    </source>
</evidence>
<name>H5Y2C6_9FIRM</name>
<feature type="transmembrane region" description="Helical" evidence="9">
    <location>
        <begin position="252"/>
        <end position="276"/>
    </location>
</feature>
<feature type="transmembrane region" description="Helical" evidence="9">
    <location>
        <begin position="370"/>
        <end position="389"/>
    </location>
</feature>
<feature type="transmembrane region" description="Helical" evidence="9">
    <location>
        <begin position="114"/>
        <end position="136"/>
    </location>
</feature>
<organism evidence="10 11">
    <name type="scientific">Desulfosporosinus youngiae DSM 17734</name>
    <dbReference type="NCBI Taxonomy" id="768710"/>
    <lineage>
        <taxon>Bacteria</taxon>
        <taxon>Bacillati</taxon>
        <taxon>Bacillota</taxon>
        <taxon>Clostridia</taxon>
        <taxon>Eubacteriales</taxon>
        <taxon>Desulfitobacteriaceae</taxon>
        <taxon>Desulfosporosinus</taxon>
    </lineage>
</organism>
<dbReference type="AlphaFoldDB" id="H5Y2C6"/>
<evidence type="ECO:0000313" key="10">
    <source>
        <dbReference type="EMBL" id="EHQ88474.1"/>
    </source>
</evidence>
<keyword evidence="5 8" id="KW-0812">Transmembrane</keyword>
<feature type="transmembrane region" description="Helical" evidence="9">
    <location>
        <begin position="70"/>
        <end position="94"/>
    </location>
</feature>
<dbReference type="InterPro" id="IPR026033">
    <property type="entry name" value="Azg-like_bact_archaea"/>
</dbReference>
<keyword evidence="4 8" id="KW-1003">Cell membrane</keyword>
<evidence type="ECO:0000256" key="6">
    <source>
        <dbReference type="ARBA" id="ARBA00022989"/>
    </source>
</evidence>
<dbReference type="Pfam" id="PF00860">
    <property type="entry name" value="Xan_ur_permease"/>
    <property type="match status" value="1"/>
</dbReference>
<dbReference type="InterPro" id="IPR006043">
    <property type="entry name" value="NCS2"/>
</dbReference>
<comment type="subcellular location">
    <subcellularLocation>
        <location evidence="1 8">Cell membrane</location>
        <topology evidence="1 8">Multi-pass membrane protein</topology>
    </subcellularLocation>
</comment>
<dbReference type="EMBL" id="CM001441">
    <property type="protein sequence ID" value="EHQ88474.1"/>
    <property type="molecule type" value="Genomic_DNA"/>
</dbReference>
<feature type="transmembrane region" description="Helical" evidence="9">
    <location>
        <begin position="187"/>
        <end position="206"/>
    </location>
</feature>
<proteinExistence type="inferred from homology"/>
<feature type="transmembrane region" description="Helical" evidence="9">
    <location>
        <begin position="38"/>
        <end position="58"/>
    </location>
</feature>
<evidence type="ECO:0000256" key="5">
    <source>
        <dbReference type="ARBA" id="ARBA00022692"/>
    </source>
</evidence>
<dbReference type="PANTHER" id="PTHR43337:SF1">
    <property type="entry name" value="XANTHINE_URACIL PERMEASE C887.17-RELATED"/>
    <property type="match status" value="1"/>
</dbReference>
<dbReference type="PIRSF" id="PIRSF005353">
    <property type="entry name" value="PbuG"/>
    <property type="match status" value="1"/>
</dbReference>
<evidence type="ECO:0000256" key="7">
    <source>
        <dbReference type="ARBA" id="ARBA00023136"/>
    </source>
</evidence>
<protein>
    <submittedName>
        <fullName evidence="10">Permease</fullName>
    </submittedName>
</protein>
<evidence type="ECO:0000256" key="9">
    <source>
        <dbReference type="SAM" id="Phobius"/>
    </source>
</evidence>
<dbReference type="Proteomes" id="UP000005104">
    <property type="component" value="Chromosome"/>
</dbReference>
<feature type="transmembrane region" description="Helical" evidence="9">
    <location>
        <begin position="148"/>
        <end position="167"/>
    </location>
</feature>
<evidence type="ECO:0000256" key="2">
    <source>
        <dbReference type="ARBA" id="ARBA00005697"/>
    </source>
</evidence>
<feature type="transmembrane region" description="Helical" evidence="9">
    <location>
        <begin position="213"/>
        <end position="232"/>
    </location>
</feature>
<gene>
    <name evidence="10" type="ORF">DesyoDRAFT_1310</name>
</gene>
<feature type="transmembrane region" description="Helical" evidence="9">
    <location>
        <begin position="307"/>
        <end position="330"/>
    </location>
</feature>
<sequence>MSTVTNNNQKKPPANEPIGLLDRFFHLTEMGTTVRTEILAGITTFVTMAYILFVNPNILADAGMPINATFAATAIAGAFGTLIMGLYANYPIALAPGMGLNAFFTYTVVLGMGLPWQTALGAVFISGVVFFLMTVTKVREWIIEGIPEVLRLSIGVGIGIFIAFIGLKNGGIVVADSNTFVTLGDMKSGSAIVTVFGLIVTGFFIARRVKGGLLIGILLTTLFSMLMGYSSLPTGLSSIVSVTNPFTVIAPVALQLDIIGAVSYGLISILFAFTLVDLFDNIGTLLGVSRKAGLLDKNGNLPRAGKALMADSFGTMFGAAAGTPTVTSYIESASGVAEGGKTGLTAVTVAGLFLVSLIFAPLVGLIPGEATAPILILVGTMMMSEVVHIKFDDFTEALPAFLTIVMMPLTSSIAQGIAFGFMSYTIIKLLAGRHKENNLVLYLFTFLFIVHFVIGGGH</sequence>
<dbReference type="OrthoDB" id="9808458at2"/>
<keyword evidence="11" id="KW-1185">Reference proteome</keyword>
<dbReference type="eggNOG" id="COG2252">
    <property type="taxonomic scope" value="Bacteria"/>
</dbReference>